<sequence length="165" mass="18150">MTALSAAFGSTPRRSPTARATVRRPVRLIKGCSSVCCFSISPASARCSLSPSFPHPPARRGVVRSERRRPKVNPPPLDWQHPPGAPPSSLARSDAGCSRSYAMLSLCCSSLSRSRGGRRVLAPSDYRLVLFSDFSLQRQCNSNLRRVVTPSGWVLKNYFHQTEVH</sequence>
<organism evidence="2 3">
    <name type="scientific">Caerostris darwini</name>
    <dbReference type="NCBI Taxonomy" id="1538125"/>
    <lineage>
        <taxon>Eukaryota</taxon>
        <taxon>Metazoa</taxon>
        <taxon>Ecdysozoa</taxon>
        <taxon>Arthropoda</taxon>
        <taxon>Chelicerata</taxon>
        <taxon>Arachnida</taxon>
        <taxon>Araneae</taxon>
        <taxon>Araneomorphae</taxon>
        <taxon>Entelegynae</taxon>
        <taxon>Araneoidea</taxon>
        <taxon>Araneidae</taxon>
        <taxon>Caerostris</taxon>
    </lineage>
</organism>
<gene>
    <name evidence="2" type="ORF">CDAR_371611</name>
</gene>
<feature type="region of interest" description="Disordered" evidence="1">
    <location>
        <begin position="56"/>
        <end position="92"/>
    </location>
</feature>
<feature type="compositionally biased region" description="Basic residues" evidence="1">
    <location>
        <begin position="57"/>
        <end position="71"/>
    </location>
</feature>
<reference evidence="2 3" key="1">
    <citation type="submission" date="2021-06" db="EMBL/GenBank/DDBJ databases">
        <title>Caerostris darwini draft genome.</title>
        <authorList>
            <person name="Kono N."/>
            <person name="Arakawa K."/>
        </authorList>
    </citation>
    <scope>NUCLEOTIDE SEQUENCE [LARGE SCALE GENOMIC DNA]</scope>
</reference>
<evidence type="ECO:0000256" key="1">
    <source>
        <dbReference type="SAM" id="MobiDB-lite"/>
    </source>
</evidence>
<proteinExistence type="predicted"/>
<evidence type="ECO:0000313" key="3">
    <source>
        <dbReference type="Proteomes" id="UP001054837"/>
    </source>
</evidence>
<dbReference type="EMBL" id="BPLQ01015732">
    <property type="protein sequence ID" value="GIY91304.1"/>
    <property type="molecule type" value="Genomic_DNA"/>
</dbReference>
<name>A0AAV4XBI5_9ARAC</name>
<dbReference type="Proteomes" id="UP001054837">
    <property type="component" value="Unassembled WGS sequence"/>
</dbReference>
<comment type="caution">
    <text evidence="2">The sequence shown here is derived from an EMBL/GenBank/DDBJ whole genome shotgun (WGS) entry which is preliminary data.</text>
</comment>
<dbReference type="AlphaFoldDB" id="A0AAV4XBI5"/>
<accession>A0AAV4XBI5</accession>
<feature type="region of interest" description="Disordered" evidence="1">
    <location>
        <begin position="1"/>
        <end position="22"/>
    </location>
</feature>
<protein>
    <submittedName>
        <fullName evidence="2">Uncharacterized protein</fullName>
    </submittedName>
</protein>
<keyword evidence="3" id="KW-1185">Reference proteome</keyword>
<evidence type="ECO:0000313" key="2">
    <source>
        <dbReference type="EMBL" id="GIY91304.1"/>
    </source>
</evidence>